<dbReference type="PROSITE" id="PS51015">
    <property type="entry name" value="YDG"/>
    <property type="match status" value="1"/>
</dbReference>
<dbReference type="GeneID" id="91427001"/>
<dbReference type="InterPro" id="IPR015947">
    <property type="entry name" value="PUA-like_sf"/>
</dbReference>
<dbReference type="InterPro" id="IPR003105">
    <property type="entry name" value="SRA_YDG"/>
</dbReference>
<feature type="domain" description="YDG" evidence="1">
    <location>
        <begin position="8"/>
        <end position="163"/>
    </location>
</feature>
<dbReference type="AlphaFoldDB" id="A0A101QUZ8"/>
<dbReference type="PANTHER" id="PTHR14140">
    <property type="entry name" value="E3 UBIQUITIN-PROTEIN LIGASE UHRF-RELATED"/>
    <property type="match status" value="1"/>
</dbReference>
<evidence type="ECO:0000313" key="3">
    <source>
        <dbReference type="Proteomes" id="UP000053271"/>
    </source>
</evidence>
<dbReference type="Pfam" id="PF02182">
    <property type="entry name" value="SAD_SRA"/>
    <property type="match status" value="1"/>
</dbReference>
<dbReference type="GO" id="GO:0016567">
    <property type="term" value="P:protein ubiquitination"/>
    <property type="evidence" value="ECO:0007669"/>
    <property type="project" value="TreeGrafter"/>
</dbReference>
<organism evidence="2 3">
    <name type="scientific">Streptomyces longwoodensis</name>
    <dbReference type="NCBI Taxonomy" id="68231"/>
    <lineage>
        <taxon>Bacteria</taxon>
        <taxon>Bacillati</taxon>
        <taxon>Actinomycetota</taxon>
        <taxon>Actinomycetes</taxon>
        <taxon>Kitasatosporales</taxon>
        <taxon>Streptomycetaceae</taxon>
        <taxon>Streptomyces</taxon>
    </lineage>
</organism>
<dbReference type="RefSeq" id="WP_067236122.1">
    <property type="nucleotide sequence ID" value="NZ_KQ948555.1"/>
</dbReference>
<sequence>MGIERVIGHIEGVPVGATFHRRLDVQRAKLHQTNQRGISWLIDQDKSKVGDAIVLHGGYEDDEDHWDWIRYTGASEGKDKDASGKLLRSQSWAYPDNAALRLSYERSYPVRVIRGYEGDPRYSPSDCYRYDGLYEITEVRTARSKSSAPDGSPIDICQFDLQRLPEEQQVQTSLERRVLDVLERIDEAGEAQDSDVASDAPGLEKFPKSRSVWVRRLVRDTAAVQRIKQLYGGECQLCGLRLLGPDGKPYSEGAHIRPLGKPHHGPDVEPNILCLCPNCHVGLDIGAVTIDPNWTIIRRAGLFGGPLRSKLRVHDEHKVHPDYLHYHRTYWDRRAPIPPE</sequence>
<dbReference type="SMART" id="SM00466">
    <property type="entry name" value="SRA"/>
    <property type="match status" value="1"/>
</dbReference>
<accession>A0A101QUZ8</accession>
<dbReference type="Gene3D" id="2.30.280.10">
    <property type="entry name" value="SRA-YDG"/>
    <property type="match status" value="1"/>
</dbReference>
<gene>
    <name evidence="2" type="ORF">AQJ30_20560</name>
</gene>
<evidence type="ECO:0000259" key="1">
    <source>
        <dbReference type="PROSITE" id="PS51015"/>
    </source>
</evidence>
<comment type="caution">
    <text evidence="2">The sequence shown here is derived from an EMBL/GenBank/DDBJ whole genome shotgun (WGS) entry which is preliminary data.</text>
</comment>
<dbReference type="SUPFAM" id="SSF88697">
    <property type="entry name" value="PUA domain-like"/>
    <property type="match status" value="1"/>
</dbReference>
<dbReference type="Proteomes" id="UP000053271">
    <property type="component" value="Unassembled WGS sequence"/>
</dbReference>
<dbReference type="GO" id="GO:0061630">
    <property type="term" value="F:ubiquitin protein ligase activity"/>
    <property type="evidence" value="ECO:0007669"/>
    <property type="project" value="TreeGrafter"/>
</dbReference>
<dbReference type="InterPro" id="IPR045134">
    <property type="entry name" value="UHRF1/2-like"/>
</dbReference>
<dbReference type="InterPro" id="IPR036987">
    <property type="entry name" value="SRA-YDG_sf"/>
</dbReference>
<evidence type="ECO:0000313" key="2">
    <source>
        <dbReference type="EMBL" id="KUN36630.1"/>
    </source>
</evidence>
<proteinExistence type="predicted"/>
<protein>
    <recommendedName>
        <fullName evidence="1">YDG domain-containing protein</fullName>
    </recommendedName>
</protein>
<dbReference type="CDD" id="cd00085">
    <property type="entry name" value="HNHc"/>
    <property type="match status" value="1"/>
</dbReference>
<dbReference type="Pfam" id="PF13391">
    <property type="entry name" value="HNH_2"/>
    <property type="match status" value="1"/>
</dbReference>
<reference evidence="2 3" key="1">
    <citation type="submission" date="2015-10" db="EMBL/GenBank/DDBJ databases">
        <title>Draft genome sequence of Streptomyces longwoodensis DSM 41677, type strain for the species Streptomyces longwoodensis.</title>
        <authorList>
            <person name="Ruckert C."/>
            <person name="Winkler A."/>
            <person name="Kalinowski J."/>
            <person name="Kampfer P."/>
            <person name="Glaeser S."/>
        </authorList>
    </citation>
    <scope>NUCLEOTIDE SEQUENCE [LARGE SCALE GENOMIC DNA]</scope>
    <source>
        <strain evidence="2 3">DSM 41677</strain>
    </source>
</reference>
<dbReference type="InterPro" id="IPR003615">
    <property type="entry name" value="HNH_nuc"/>
</dbReference>
<dbReference type="GO" id="GO:0044027">
    <property type="term" value="P:negative regulation of gene expression via chromosomal CpG island methylation"/>
    <property type="evidence" value="ECO:0007669"/>
    <property type="project" value="TreeGrafter"/>
</dbReference>
<dbReference type="PANTHER" id="PTHR14140:SF27">
    <property type="entry name" value="OS04G0289800 PROTEIN"/>
    <property type="match status" value="1"/>
</dbReference>
<keyword evidence="3" id="KW-1185">Reference proteome</keyword>
<dbReference type="EMBL" id="LMWS01000023">
    <property type="protein sequence ID" value="KUN36630.1"/>
    <property type="molecule type" value="Genomic_DNA"/>
</dbReference>
<name>A0A101QUZ8_9ACTN</name>
<dbReference type="STRING" id="68231.AQJ30_20560"/>